<dbReference type="Gene3D" id="3.40.50.300">
    <property type="entry name" value="P-loop containing nucleotide triphosphate hydrolases"/>
    <property type="match status" value="1"/>
</dbReference>
<accession>A0ABX1PYN1</accession>
<evidence type="ECO:0000256" key="7">
    <source>
        <dbReference type="ARBA" id="ARBA00022777"/>
    </source>
</evidence>
<dbReference type="EMBL" id="WTVN01000014">
    <property type="protein sequence ID" value="NMG44243.1"/>
    <property type="molecule type" value="Genomic_DNA"/>
</dbReference>
<evidence type="ECO:0000259" key="12">
    <source>
        <dbReference type="Pfam" id="PF02223"/>
    </source>
</evidence>
<evidence type="ECO:0000256" key="10">
    <source>
        <dbReference type="ARBA" id="ARBA00048743"/>
    </source>
</evidence>
<evidence type="ECO:0000256" key="4">
    <source>
        <dbReference type="ARBA" id="ARBA00022679"/>
    </source>
</evidence>
<dbReference type="PANTHER" id="PTHR10344:SF4">
    <property type="entry name" value="UMP-CMP KINASE 2, MITOCHONDRIAL"/>
    <property type="match status" value="1"/>
</dbReference>
<feature type="domain" description="Thymidylate kinase-like" evidence="12">
    <location>
        <begin position="13"/>
        <end position="200"/>
    </location>
</feature>
<comment type="caution">
    <text evidence="13">The sequence shown here is derived from an EMBL/GenBank/DDBJ whole genome shotgun (WGS) entry which is preliminary data.</text>
</comment>
<evidence type="ECO:0000256" key="6">
    <source>
        <dbReference type="ARBA" id="ARBA00022741"/>
    </source>
</evidence>
<dbReference type="Proteomes" id="UP000623795">
    <property type="component" value="Unassembled WGS sequence"/>
</dbReference>
<evidence type="ECO:0000256" key="8">
    <source>
        <dbReference type="ARBA" id="ARBA00022840"/>
    </source>
</evidence>
<evidence type="ECO:0000256" key="3">
    <source>
        <dbReference type="ARBA" id="ARBA00017144"/>
    </source>
</evidence>
<dbReference type="NCBIfam" id="TIGR00041">
    <property type="entry name" value="DTMP_kinase"/>
    <property type="match status" value="1"/>
</dbReference>
<evidence type="ECO:0000256" key="5">
    <source>
        <dbReference type="ARBA" id="ARBA00022727"/>
    </source>
</evidence>
<protein>
    <recommendedName>
        <fullName evidence="3 11">Thymidylate kinase</fullName>
        <ecNumber evidence="2 11">2.7.4.9</ecNumber>
    </recommendedName>
    <alternativeName>
        <fullName evidence="9 11">dTMP kinase</fullName>
    </alternativeName>
</protein>
<evidence type="ECO:0000256" key="2">
    <source>
        <dbReference type="ARBA" id="ARBA00012980"/>
    </source>
</evidence>
<evidence type="ECO:0000256" key="1">
    <source>
        <dbReference type="ARBA" id="ARBA00009776"/>
    </source>
</evidence>
<feature type="binding site" evidence="11">
    <location>
        <begin position="15"/>
        <end position="22"/>
    </location>
    <ligand>
        <name>ATP</name>
        <dbReference type="ChEBI" id="CHEBI:30616"/>
    </ligand>
</feature>
<keyword evidence="4 11" id="KW-0808">Transferase</keyword>
<sequence>MNQTRARGRFITFEGIDGAGKSSQIAALVALLQARGLTVDQTREPGGTALGEKLRELLLHEPMHLETEAMLMFAARREHLAARIHPALEAGTWVVSDRFTDATYAYQVGGRGLDAAKFAALEDWVHPGFQPDLTLVFDLPPEVAAARVANTGAAPDRFEREQRDFFERVRAAYLERARIAPQRIRVIAADRPPEEIRAEIEAIVAERFFR</sequence>
<evidence type="ECO:0000313" key="14">
    <source>
        <dbReference type="Proteomes" id="UP000623795"/>
    </source>
</evidence>
<dbReference type="InterPro" id="IPR027417">
    <property type="entry name" value="P-loop_NTPase"/>
</dbReference>
<evidence type="ECO:0000256" key="9">
    <source>
        <dbReference type="ARBA" id="ARBA00029962"/>
    </source>
</evidence>
<dbReference type="InterPro" id="IPR039430">
    <property type="entry name" value="Thymidylate_kin-like_dom"/>
</dbReference>
<gene>
    <name evidence="11" type="primary">tmk</name>
    <name evidence="13" type="ORF">GPA22_10945</name>
</gene>
<dbReference type="GO" id="GO:0004798">
    <property type="term" value="F:dTMP kinase activity"/>
    <property type="evidence" value="ECO:0007669"/>
    <property type="project" value="UniProtKB-EC"/>
</dbReference>
<proteinExistence type="inferred from homology"/>
<dbReference type="EC" id="2.7.4.9" evidence="2 11"/>
<comment type="similarity">
    <text evidence="1 11">Belongs to the thymidylate kinase family.</text>
</comment>
<keyword evidence="7 11" id="KW-0418">Kinase</keyword>
<dbReference type="HAMAP" id="MF_00165">
    <property type="entry name" value="Thymidylate_kinase"/>
    <property type="match status" value="1"/>
</dbReference>
<keyword evidence="5 11" id="KW-0545">Nucleotide biosynthesis</keyword>
<comment type="function">
    <text evidence="11">Phosphorylation of dTMP to form dTDP in both de novo and salvage pathways of dTTP synthesis.</text>
</comment>
<dbReference type="RefSeq" id="WP_169256113.1">
    <property type="nucleotide sequence ID" value="NZ_WTVN01000014.1"/>
</dbReference>
<dbReference type="CDD" id="cd01672">
    <property type="entry name" value="TMPK"/>
    <property type="match status" value="1"/>
</dbReference>
<dbReference type="PANTHER" id="PTHR10344">
    <property type="entry name" value="THYMIDYLATE KINASE"/>
    <property type="match status" value="1"/>
</dbReference>
<keyword evidence="8 11" id="KW-0067">ATP-binding</keyword>
<reference evidence="13 14" key="1">
    <citation type="submission" date="2019-12" db="EMBL/GenBank/DDBJ databases">
        <title>Comparative genomics gives insights into the taxonomy of the Azoarcus-Aromatoleum group and reveals separate origins of nif in the plant-associated Azoarcus and non-plant-associated Aromatoleum sub-groups.</title>
        <authorList>
            <person name="Lafos M."/>
            <person name="Maluk M."/>
            <person name="Batista M."/>
            <person name="Junghare M."/>
            <person name="Carmona M."/>
            <person name="Faoro H."/>
            <person name="Cruz L.M."/>
            <person name="Battistoni F."/>
            <person name="De Souza E."/>
            <person name="Pedrosa F."/>
            <person name="Chen W.-M."/>
            <person name="Poole P.S."/>
            <person name="Dixon R.A."/>
            <person name="James E.K."/>
        </authorList>
    </citation>
    <scope>NUCLEOTIDE SEQUENCE [LARGE SCALE GENOMIC DNA]</scope>
    <source>
        <strain evidence="13 14">Td21</strain>
    </source>
</reference>
<comment type="catalytic activity">
    <reaction evidence="10 11">
        <text>dTMP + ATP = dTDP + ADP</text>
        <dbReference type="Rhea" id="RHEA:13517"/>
        <dbReference type="ChEBI" id="CHEBI:30616"/>
        <dbReference type="ChEBI" id="CHEBI:58369"/>
        <dbReference type="ChEBI" id="CHEBI:63528"/>
        <dbReference type="ChEBI" id="CHEBI:456216"/>
        <dbReference type="EC" id="2.7.4.9"/>
    </reaction>
</comment>
<keyword evidence="14" id="KW-1185">Reference proteome</keyword>
<name>A0ABX1PYN1_9RHOO</name>
<dbReference type="SUPFAM" id="SSF52540">
    <property type="entry name" value="P-loop containing nucleoside triphosphate hydrolases"/>
    <property type="match status" value="1"/>
</dbReference>
<evidence type="ECO:0000256" key="11">
    <source>
        <dbReference type="HAMAP-Rule" id="MF_00165"/>
    </source>
</evidence>
<evidence type="ECO:0000313" key="13">
    <source>
        <dbReference type="EMBL" id="NMG44243.1"/>
    </source>
</evidence>
<organism evidence="13 14">
    <name type="scientific">Aromatoleum toluvorans</name>
    <dbReference type="NCBI Taxonomy" id="92002"/>
    <lineage>
        <taxon>Bacteria</taxon>
        <taxon>Pseudomonadati</taxon>
        <taxon>Pseudomonadota</taxon>
        <taxon>Betaproteobacteria</taxon>
        <taxon>Rhodocyclales</taxon>
        <taxon>Rhodocyclaceae</taxon>
        <taxon>Aromatoleum</taxon>
    </lineage>
</organism>
<dbReference type="Pfam" id="PF02223">
    <property type="entry name" value="Thymidylate_kin"/>
    <property type="match status" value="1"/>
</dbReference>
<dbReference type="InterPro" id="IPR018094">
    <property type="entry name" value="Thymidylate_kinase"/>
</dbReference>
<keyword evidence="6 11" id="KW-0547">Nucleotide-binding</keyword>